<name>A0A0V0HDR7_SOLCH</name>
<proteinExistence type="predicted"/>
<dbReference type="EMBL" id="GEDG01021087">
    <property type="protein sequence ID" value="JAP18594.1"/>
    <property type="molecule type" value="Transcribed_RNA"/>
</dbReference>
<evidence type="ECO:0000313" key="1">
    <source>
        <dbReference type="EMBL" id="JAP18594.1"/>
    </source>
</evidence>
<dbReference type="AlphaFoldDB" id="A0A0V0HDR7"/>
<reference evidence="1" key="1">
    <citation type="submission" date="2015-12" db="EMBL/GenBank/DDBJ databases">
        <title>Gene expression during late stages of embryo sac development: a critical building block for successful pollen-pistil interactions.</title>
        <authorList>
            <person name="Liu Y."/>
            <person name="Joly V."/>
            <person name="Sabar M."/>
            <person name="Matton D.P."/>
        </authorList>
    </citation>
    <scope>NUCLEOTIDE SEQUENCE</scope>
</reference>
<organism evidence="1">
    <name type="scientific">Solanum chacoense</name>
    <name type="common">Chaco potato</name>
    <dbReference type="NCBI Taxonomy" id="4108"/>
    <lineage>
        <taxon>Eukaryota</taxon>
        <taxon>Viridiplantae</taxon>
        <taxon>Streptophyta</taxon>
        <taxon>Embryophyta</taxon>
        <taxon>Tracheophyta</taxon>
        <taxon>Spermatophyta</taxon>
        <taxon>Magnoliopsida</taxon>
        <taxon>eudicotyledons</taxon>
        <taxon>Gunneridae</taxon>
        <taxon>Pentapetalae</taxon>
        <taxon>asterids</taxon>
        <taxon>lamiids</taxon>
        <taxon>Solanales</taxon>
        <taxon>Solanaceae</taxon>
        <taxon>Solanoideae</taxon>
        <taxon>Solaneae</taxon>
        <taxon>Solanum</taxon>
    </lineage>
</organism>
<protein>
    <submittedName>
        <fullName evidence="1">Putative ovule protein</fullName>
    </submittedName>
</protein>
<accession>A0A0V0HDR7</accession>
<sequence>MEAAAVQLNYKLKCIKIENKVGNSNLHNLISHIQTALFQHHYLLDLKFHRTCLLIIIYSASCFIR</sequence>